<dbReference type="Gene3D" id="1.20.120.450">
    <property type="entry name" value="dinb family like domain"/>
    <property type="match status" value="1"/>
</dbReference>
<evidence type="ECO:0000313" key="4">
    <source>
        <dbReference type="Proteomes" id="UP000183788"/>
    </source>
</evidence>
<gene>
    <name evidence="2" type="ORF">SAMN05661012_03587</name>
    <name evidence="3" type="ORF">SR876_28105</name>
</gene>
<reference evidence="3 5" key="2">
    <citation type="submission" date="2023-11" db="EMBL/GenBank/DDBJ databases">
        <title>MicrobeMod: A computational toolkit for identifying prokaryotic methylation and restriction-modification with nanopore sequencing.</title>
        <authorList>
            <person name="Crits-Christoph A."/>
            <person name="Kang S.C."/>
            <person name="Lee H."/>
            <person name="Ostrov N."/>
        </authorList>
    </citation>
    <scope>NUCLEOTIDE SEQUENCE [LARGE SCALE GENOMIC DNA]</scope>
    <source>
        <strain evidence="3 5">ATCC 23090</strain>
    </source>
</reference>
<dbReference type="AlphaFoldDB" id="A0A1K1RBY0"/>
<name>A0A1K1RBY0_9BACT</name>
<organism evidence="2 4">
    <name type="scientific">Chitinophaga sancti</name>
    <dbReference type="NCBI Taxonomy" id="1004"/>
    <lineage>
        <taxon>Bacteria</taxon>
        <taxon>Pseudomonadati</taxon>
        <taxon>Bacteroidota</taxon>
        <taxon>Chitinophagia</taxon>
        <taxon>Chitinophagales</taxon>
        <taxon>Chitinophagaceae</taxon>
        <taxon>Chitinophaga</taxon>
    </lineage>
</organism>
<dbReference type="InterPro" id="IPR024775">
    <property type="entry name" value="DinB-like"/>
</dbReference>
<dbReference type="Proteomes" id="UP000183788">
    <property type="component" value="Unassembled WGS sequence"/>
</dbReference>
<accession>A0A1K1RBY0</accession>
<evidence type="ECO:0000313" key="2">
    <source>
        <dbReference type="EMBL" id="SFW69433.1"/>
    </source>
</evidence>
<protein>
    <submittedName>
        <fullName evidence="3">DinB family protein</fullName>
    </submittedName>
    <submittedName>
        <fullName evidence="2">Uncharacterized damage-inducible protein DinB (Forms a four-helix bundle)</fullName>
    </submittedName>
</protein>
<feature type="domain" description="DinB-like" evidence="1">
    <location>
        <begin position="44"/>
        <end position="165"/>
    </location>
</feature>
<dbReference type="SUPFAM" id="SSF109854">
    <property type="entry name" value="DinB/YfiT-like putative metalloenzymes"/>
    <property type="match status" value="1"/>
</dbReference>
<dbReference type="InterPro" id="IPR034660">
    <property type="entry name" value="DinB/YfiT-like"/>
</dbReference>
<evidence type="ECO:0000313" key="3">
    <source>
        <dbReference type="EMBL" id="WQG88796.1"/>
    </source>
</evidence>
<reference evidence="2 4" key="1">
    <citation type="submission" date="2016-11" db="EMBL/GenBank/DDBJ databases">
        <authorList>
            <person name="Jaros S."/>
            <person name="Januszkiewicz K."/>
            <person name="Wedrychowicz H."/>
        </authorList>
    </citation>
    <scope>NUCLEOTIDE SEQUENCE [LARGE SCALE GENOMIC DNA]</scope>
    <source>
        <strain evidence="2 4">DSM 784</strain>
    </source>
</reference>
<sequence>MITTKPQPGEYVEQQMNYIKQVGDAPVQQLILELKDKGYDFYTSIPEEKGNYAYAPGKWTIREVIGHIIDTERIFGYRLLAFIRGEQQGLPGFDQDDYVATSQAIERTIKDLAEEMKLVRTANYYLVRNLTEEQGAIKGISAGNPISVRTILYIMAGHELHHLQILKERYL</sequence>
<dbReference type="Proteomes" id="UP001326715">
    <property type="component" value="Chromosome"/>
</dbReference>
<proteinExistence type="predicted"/>
<dbReference type="EMBL" id="FPIZ01000011">
    <property type="protein sequence ID" value="SFW69433.1"/>
    <property type="molecule type" value="Genomic_DNA"/>
</dbReference>
<keyword evidence="5" id="KW-1185">Reference proteome</keyword>
<evidence type="ECO:0000313" key="5">
    <source>
        <dbReference type="Proteomes" id="UP001326715"/>
    </source>
</evidence>
<dbReference type="EMBL" id="CP140154">
    <property type="protein sequence ID" value="WQG88796.1"/>
    <property type="molecule type" value="Genomic_DNA"/>
</dbReference>
<evidence type="ECO:0000259" key="1">
    <source>
        <dbReference type="Pfam" id="PF12867"/>
    </source>
</evidence>
<dbReference type="Pfam" id="PF12867">
    <property type="entry name" value="DinB_2"/>
    <property type="match status" value="1"/>
</dbReference>
<dbReference type="RefSeq" id="WP_245801796.1">
    <property type="nucleotide sequence ID" value="NZ_CP139972.1"/>
</dbReference>
<dbReference type="STRING" id="1004.SAMN05661012_03587"/>